<reference evidence="1 2" key="1">
    <citation type="journal article" date="2005" name="Proc. Natl. Acad. Sci. U.S.A.">
        <title>The complete genomes and proteomes of 27 Staphylococcus aureus bacteriophages.</title>
        <authorList>
            <person name="Kwan T."/>
            <person name="Liu J."/>
            <person name="Dubow M."/>
            <person name="Gros P."/>
            <person name="Pelletier J."/>
        </authorList>
    </citation>
    <scope>NUCLEOTIDE SEQUENCE</scope>
</reference>
<proteinExistence type="predicted"/>
<organism evidence="1 2">
    <name type="scientific">Staphylococcus phage 53</name>
    <dbReference type="NCBI Taxonomy" id="2908098"/>
    <lineage>
        <taxon>Viruses</taxon>
        <taxon>Duplodnaviria</taxon>
        <taxon>Heunggongvirae</taxon>
        <taxon>Uroviricota</taxon>
        <taxon>Caudoviricetes</taxon>
        <taxon>Azeredovirinae</taxon>
        <taxon>Dubowvirus</taxon>
        <taxon>Dubowvirus dv53</taxon>
    </lineage>
</organism>
<accession>Q4ZDL8</accession>
<dbReference type="EMBL" id="AY954952">
    <property type="protein sequence ID" value="AAX90902.1"/>
    <property type="molecule type" value="Genomic_DNA"/>
</dbReference>
<keyword evidence="2" id="KW-1185">Reference proteome</keyword>
<sequence>MNTLTNPSPKPPAALNSLLNTETPVVFIILKNLEATLLFSAHLSTL</sequence>
<evidence type="ECO:0000313" key="2">
    <source>
        <dbReference type="Proteomes" id="UP000000984"/>
    </source>
</evidence>
<dbReference type="Proteomes" id="UP000000984">
    <property type="component" value="Genome"/>
</dbReference>
<name>Q4ZDL8_9CAUD</name>
<protein>
    <submittedName>
        <fullName evidence="1">ORF128</fullName>
    </submittedName>
</protein>
<evidence type="ECO:0000313" key="1">
    <source>
        <dbReference type="EMBL" id="AAX90902.1"/>
    </source>
</evidence>